<protein>
    <submittedName>
        <fullName evidence="2">Uncharacterized protein</fullName>
    </submittedName>
</protein>
<dbReference type="EMBL" id="QPFP01000014">
    <property type="protein sequence ID" value="TEB32640.1"/>
    <property type="molecule type" value="Genomic_DNA"/>
</dbReference>
<accession>A0A4Y7TES0</accession>
<reference evidence="2 3" key="1">
    <citation type="journal article" date="2019" name="Nat. Ecol. Evol.">
        <title>Megaphylogeny resolves global patterns of mushroom evolution.</title>
        <authorList>
            <person name="Varga T."/>
            <person name="Krizsan K."/>
            <person name="Foldi C."/>
            <person name="Dima B."/>
            <person name="Sanchez-Garcia M."/>
            <person name="Sanchez-Ramirez S."/>
            <person name="Szollosi G.J."/>
            <person name="Szarkandi J.G."/>
            <person name="Papp V."/>
            <person name="Albert L."/>
            <person name="Andreopoulos W."/>
            <person name="Angelini C."/>
            <person name="Antonin V."/>
            <person name="Barry K.W."/>
            <person name="Bougher N.L."/>
            <person name="Buchanan P."/>
            <person name="Buyck B."/>
            <person name="Bense V."/>
            <person name="Catcheside P."/>
            <person name="Chovatia M."/>
            <person name="Cooper J."/>
            <person name="Damon W."/>
            <person name="Desjardin D."/>
            <person name="Finy P."/>
            <person name="Geml J."/>
            <person name="Haridas S."/>
            <person name="Hughes K."/>
            <person name="Justo A."/>
            <person name="Karasinski D."/>
            <person name="Kautmanova I."/>
            <person name="Kiss B."/>
            <person name="Kocsube S."/>
            <person name="Kotiranta H."/>
            <person name="LaButti K.M."/>
            <person name="Lechner B.E."/>
            <person name="Liimatainen K."/>
            <person name="Lipzen A."/>
            <person name="Lukacs Z."/>
            <person name="Mihaltcheva S."/>
            <person name="Morgado L.N."/>
            <person name="Niskanen T."/>
            <person name="Noordeloos M.E."/>
            <person name="Ohm R.A."/>
            <person name="Ortiz-Santana B."/>
            <person name="Ovrebo C."/>
            <person name="Racz N."/>
            <person name="Riley R."/>
            <person name="Savchenko A."/>
            <person name="Shiryaev A."/>
            <person name="Soop K."/>
            <person name="Spirin V."/>
            <person name="Szebenyi C."/>
            <person name="Tomsovsky M."/>
            <person name="Tulloss R.E."/>
            <person name="Uehling J."/>
            <person name="Grigoriev I.V."/>
            <person name="Vagvolgyi C."/>
            <person name="Papp T."/>
            <person name="Martin F.M."/>
            <person name="Miettinen O."/>
            <person name="Hibbett D.S."/>
            <person name="Nagy L.G."/>
        </authorList>
    </citation>
    <scope>NUCLEOTIDE SEQUENCE [LARGE SCALE GENOMIC DNA]</scope>
    <source>
        <strain evidence="2 3">FP101781</strain>
    </source>
</reference>
<dbReference type="AlphaFoldDB" id="A0A4Y7TES0"/>
<sequence length="151" mass="16938">MRNRAQLTRSKCIQTRTVRALSTGELPRQVRKDGVHNSSFKKMIPHGSRRGDHRRSARGHTETCLGPPNIPLKVTSRAPKFGPDSPPPVWPGFAQTLGGGGQFGPDRRFKIRNVLFLPIFLDFSPQGPPPSVYVSRRRRTGGLFDREKQSK</sequence>
<feature type="region of interest" description="Disordered" evidence="1">
    <location>
        <begin position="125"/>
        <end position="151"/>
    </location>
</feature>
<organism evidence="2 3">
    <name type="scientific">Coprinellus micaceus</name>
    <name type="common">Glistening ink-cap mushroom</name>
    <name type="synonym">Coprinus micaceus</name>
    <dbReference type="NCBI Taxonomy" id="71717"/>
    <lineage>
        <taxon>Eukaryota</taxon>
        <taxon>Fungi</taxon>
        <taxon>Dikarya</taxon>
        <taxon>Basidiomycota</taxon>
        <taxon>Agaricomycotina</taxon>
        <taxon>Agaricomycetes</taxon>
        <taxon>Agaricomycetidae</taxon>
        <taxon>Agaricales</taxon>
        <taxon>Agaricineae</taxon>
        <taxon>Psathyrellaceae</taxon>
        <taxon>Coprinellus</taxon>
    </lineage>
</organism>
<keyword evidence="3" id="KW-1185">Reference proteome</keyword>
<dbReference type="Proteomes" id="UP000298030">
    <property type="component" value="Unassembled WGS sequence"/>
</dbReference>
<evidence type="ECO:0000313" key="3">
    <source>
        <dbReference type="Proteomes" id="UP000298030"/>
    </source>
</evidence>
<evidence type="ECO:0000256" key="1">
    <source>
        <dbReference type="SAM" id="MobiDB-lite"/>
    </source>
</evidence>
<proteinExistence type="predicted"/>
<feature type="region of interest" description="Disordered" evidence="1">
    <location>
        <begin position="33"/>
        <end position="91"/>
    </location>
</feature>
<gene>
    <name evidence="2" type="ORF">FA13DRAFT_1708684</name>
</gene>
<evidence type="ECO:0000313" key="2">
    <source>
        <dbReference type="EMBL" id="TEB32640.1"/>
    </source>
</evidence>
<comment type="caution">
    <text evidence="2">The sequence shown here is derived from an EMBL/GenBank/DDBJ whole genome shotgun (WGS) entry which is preliminary data.</text>
</comment>
<feature type="compositionally biased region" description="Basic residues" evidence="1">
    <location>
        <begin position="43"/>
        <end position="58"/>
    </location>
</feature>
<name>A0A4Y7TES0_COPMI</name>